<organism evidence="2 3">
    <name type="scientific">Corynebacterium bovis</name>
    <dbReference type="NCBI Taxonomy" id="36808"/>
    <lineage>
        <taxon>Bacteria</taxon>
        <taxon>Bacillati</taxon>
        <taxon>Actinomycetota</taxon>
        <taxon>Actinomycetes</taxon>
        <taxon>Mycobacteriales</taxon>
        <taxon>Corynebacteriaceae</taxon>
        <taxon>Corynebacterium</taxon>
    </lineage>
</organism>
<feature type="transmembrane region" description="Helical" evidence="1">
    <location>
        <begin position="107"/>
        <end position="124"/>
    </location>
</feature>
<dbReference type="EMBL" id="PQNQ01000007">
    <property type="protein sequence ID" value="RRQ04694.1"/>
    <property type="molecule type" value="Genomic_DNA"/>
</dbReference>
<evidence type="ECO:0000313" key="2">
    <source>
        <dbReference type="EMBL" id="RRQ04694.1"/>
    </source>
</evidence>
<feature type="transmembrane region" description="Helical" evidence="1">
    <location>
        <begin position="230"/>
        <end position="250"/>
    </location>
</feature>
<proteinExistence type="predicted"/>
<feature type="transmembrane region" description="Helical" evidence="1">
    <location>
        <begin position="136"/>
        <end position="154"/>
    </location>
</feature>
<gene>
    <name evidence="2" type="ORF">CXF42_03985</name>
</gene>
<feature type="transmembrane region" description="Helical" evidence="1">
    <location>
        <begin position="262"/>
        <end position="280"/>
    </location>
</feature>
<dbReference type="PANTHER" id="PTHR40761:SF1">
    <property type="entry name" value="CONSERVED INTEGRAL MEMBRANE ALANINE VALINE AND LEUCINE RICH PROTEIN-RELATED"/>
    <property type="match status" value="1"/>
</dbReference>
<accession>A0A3R8QIF4</accession>
<feature type="transmembrane region" description="Helical" evidence="1">
    <location>
        <begin position="53"/>
        <end position="86"/>
    </location>
</feature>
<protein>
    <recommendedName>
        <fullName evidence="4">Multidrug DMT transporter permease</fullName>
    </recommendedName>
</protein>
<name>A0A3R8QIF4_9CORY</name>
<dbReference type="RefSeq" id="WP_125174926.1">
    <property type="nucleotide sequence ID" value="NZ_JBHYBM010000110.1"/>
</dbReference>
<sequence>MTHNNLLAIVFALASALTIAWGTVARHQITEQTTSGPEDGGGVPILAAVTRPLWWAGVFCALFGYVLQIVALGFGTLLVVQPILVLSLMFTLPLSARFDGRRVSTPEMTWAGLLTVAVGVVVVMGRPLPGLSQPPVHIWLIALVVGAVVLSAVVASSRRRFRSEKALLLGTVTGAIMGYVAVLSKSVVDIFVSGGLGGLVAAWEFYGLIAMAVLGTVVQQSSFNAGALKNSLPAMTITEPLVAFTLGYVVLGESFQVRGAQWIAMAAALAVMIVSTVVLSRKGVD</sequence>
<keyword evidence="1" id="KW-1133">Transmembrane helix</keyword>
<evidence type="ECO:0008006" key="4">
    <source>
        <dbReference type="Google" id="ProtNLM"/>
    </source>
</evidence>
<dbReference type="AlphaFoldDB" id="A0A3R8QIF4"/>
<evidence type="ECO:0000256" key="1">
    <source>
        <dbReference type="SAM" id="Phobius"/>
    </source>
</evidence>
<comment type="caution">
    <text evidence="2">The sequence shown here is derived from an EMBL/GenBank/DDBJ whole genome shotgun (WGS) entry which is preliminary data.</text>
</comment>
<keyword evidence="1" id="KW-0472">Membrane</keyword>
<feature type="transmembrane region" description="Helical" evidence="1">
    <location>
        <begin position="190"/>
        <end position="218"/>
    </location>
</feature>
<dbReference type="Proteomes" id="UP000278422">
    <property type="component" value="Unassembled WGS sequence"/>
</dbReference>
<feature type="transmembrane region" description="Helical" evidence="1">
    <location>
        <begin position="166"/>
        <end position="184"/>
    </location>
</feature>
<dbReference type="NCBIfam" id="NF038012">
    <property type="entry name" value="DMT_1"/>
    <property type="match status" value="1"/>
</dbReference>
<evidence type="ECO:0000313" key="3">
    <source>
        <dbReference type="Proteomes" id="UP000278422"/>
    </source>
</evidence>
<keyword evidence="1" id="KW-0812">Transmembrane</keyword>
<dbReference type="PANTHER" id="PTHR40761">
    <property type="entry name" value="CONSERVED INTEGRAL MEMBRANE ALANINE VALINE AND LEUCINE RICH PROTEIN-RELATED"/>
    <property type="match status" value="1"/>
</dbReference>
<keyword evidence="3" id="KW-1185">Reference proteome</keyword>
<reference evidence="2 3" key="1">
    <citation type="submission" date="2018-01" db="EMBL/GenBank/DDBJ databases">
        <title>Twenty Corynebacterium bovis Genomes.</title>
        <authorList>
            <person name="Gulvik C.A."/>
        </authorList>
    </citation>
    <scope>NUCLEOTIDE SEQUENCE [LARGE SCALE GENOMIC DNA]</scope>
    <source>
        <strain evidence="2 3">16-2004</strain>
    </source>
</reference>